<accession>A0A815J5U2</accession>
<name>A0A815J5U2_9BILA</name>
<evidence type="ECO:0000313" key="3">
    <source>
        <dbReference type="EMBL" id="CAF4221869.1"/>
    </source>
</evidence>
<organism evidence="1 5">
    <name type="scientific">Didymodactylos carnosus</name>
    <dbReference type="NCBI Taxonomy" id="1234261"/>
    <lineage>
        <taxon>Eukaryota</taxon>
        <taxon>Metazoa</taxon>
        <taxon>Spiralia</taxon>
        <taxon>Gnathifera</taxon>
        <taxon>Rotifera</taxon>
        <taxon>Eurotatoria</taxon>
        <taxon>Bdelloidea</taxon>
        <taxon>Philodinida</taxon>
        <taxon>Philodinidae</taxon>
        <taxon>Didymodactylos</taxon>
    </lineage>
</organism>
<evidence type="ECO:0000313" key="5">
    <source>
        <dbReference type="Proteomes" id="UP000663829"/>
    </source>
</evidence>
<evidence type="ECO:0000313" key="1">
    <source>
        <dbReference type="EMBL" id="CAF1377968.1"/>
    </source>
</evidence>
<dbReference type="EMBL" id="CAJNOK010027509">
    <property type="protein sequence ID" value="CAF1421257.1"/>
    <property type="molecule type" value="Genomic_DNA"/>
</dbReference>
<dbReference type="Proteomes" id="UP000681722">
    <property type="component" value="Unassembled WGS sequence"/>
</dbReference>
<evidence type="ECO:0000313" key="4">
    <source>
        <dbReference type="EMBL" id="CAF4270256.1"/>
    </source>
</evidence>
<dbReference type="EMBL" id="CAJOBC010079619">
    <property type="protein sequence ID" value="CAF4270256.1"/>
    <property type="molecule type" value="Genomic_DNA"/>
</dbReference>
<reference evidence="1" key="1">
    <citation type="submission" date="2021-02" db="EMBL/GenBank/DDBJ databases">
        <authorList>
            <person name="Nowell W R."/>
        </authorList>
    </citation>
    <scope>NUCLEOTIDE SEQUENCE</scope>
</reference>
<proteinExistence type="predicted"/>
<dbReference type="Proteomes" id="UP000663829">
    <property type="component" value="Unassembled WGS sequence"/>
</dbReference>
<comment type="caution">
    <text evidence="1">The sequence shown here is derived from an EMBL/GenBank/DDBJ whole genome shotgun (WGS) entry which is preliminary data.</text>
</comment>
<evidence type="ECO:0000313" key="2">
    <source>
        <dbReference type="EMBL" id="CAF1421257.1"/>
    </source>
</evidence>
<dbReference type="Proteomes" id="UP000677228">
    <property type="component" value="Unassembled WGS sequence"/>
</dbReference>
<protein>
    <submittedName>
        <fullName evidence="1">Uncharacterized protein</fullName>
    </submittedName>
</protein>
<dbReference type="EMBL" id="CAJOBA010049265">
    <property type="protein sequence ID" value="CAF4221869.1"/>
    <property type="molecule type" value="Genomic_DNA"/>
</dbReference>
<feature type="non-terminal residue" evidence="1">
    <location>
        <position position="1"/>
    </location>
</feature>
<dbReference type="EMBL" id="CAJNOQ010016277">
    <property type="protein sequence ID" value="CAF1377968.1"/>
    <property type="molecule type" value="Genomic_DNA"/>
</dbReference>
<dbReference type="AlphaFoldDB" id="A0A815J5U2"/>
<keyword evidence="5" id="KW-1185">Reference proteome</keyword>
<gene>
    <name evidence="1" type="ORF">GPM918_LOCUS32188</name>
    <name evidence="2" type="ORF">OVA965_LOCUS33701</name>
    <name evidence="4" type="ORF">SRO942_LOCUS32852</name>
    <name evidence="3" type="ORF">TMI583_LOCUS34594</name>
</gene>
<dbReference type="Proteomes" id="UP000682733">
    <property type="component" value="Unassembled WGS sequence"/>
</dbReference>
<sequence>KVKPQIVILSAMMSTWVEQASGKYMNGEDKFETIDLIKGDLIWDEEFQVWVDYGDDSPLIDGGVWEELKEFNEEQIAVSKPIYSTSRFPMIQHFRGQSLSQGTIVYMKSPLDGDKKIRPGLVLSRTEFNLTGNPCIVPYTTIVLGKQNWSLFTMEIRPVDAATEVYSVKGFIKTDVMMNISKEWKLYLMQAFF</sequence>
<dbReference type="SUPFAM" id="SSF50118">
    <property type="entry name" value="Cell growth inhibitor/plasmid maintenance toxic component"/>
    <property type="match status" value="1"/>
</dbReference>